<feature type="signal peptide" evidence="1">
    <location>
        <begin position="1"/>
        <end position="16"/>
    </location>
</feature>
<evidence type="ECO:0000313" key="3">
    <source>
        <dbReference type="Proteomes" id="UP000887458"/>
    </source>
</evidence>
<gene>
    <name evidence="2" type="ORF">DERP_003831</name>
</gene>
<keyword evidence="1" id="KW-0732">Signal</keyword>
<name>A0ABQ8JMG8_DERPT</name>
<organism evidence="2 3">
    <name type="scientific">Dermatophagoides pteronyssinus</name>
    <name type="common">European house dust mite</name>
    <dbReference type="NCBI Taxonomy" id="6956"/>
    <lineage>
        <taxon>Eukaryota</taxon>
        <taxon>Metazoa</taxon>
        <taxon>Ecdysozoa</taxon>
        <taxon>Arthropoda</taxon>
        <taxon>Chelicerata</taxon>
        <taxon>Arachnida</taxon>
        <taxon>Acari</taxon>
        <taxon>Acariformes</taxon>
        <taxon>Sarcoptiformes</taxon>
        <taxon>Astigmata</taxon>
        <taxon>Psoroptidia</taxon>
        <taxon>Analgoidea</taxon>
        <taxon>Pyroglyphidae</taxon>
        <taxon>Dermatophagoidinae</taxon>
        <taxon>Dermatophagoides</taxon>
    </lineage>
</organism>
<sequence>MLFWVMFNCTIGYPYAQVVVKQTHNMVNGDSYGETYDRIDDDTSSGPRIQFIGIIGINSAHAGYFVQTGPYAQYRGGSQYGGGYPVQGQNVRCFQSKIDDKCITSDNQFDRKDEIASCKISHIIIARLIH</sequence>
<dbReference type="EMBL" id="NJHN03000032">
    <property type="protein sequence ID" value="KAH9423550.1"/>
    <property type="molecule type" value="Genomic_DNA"/>
</dbReference>
<accession>A0ABQ8JMG8</accession>
<comment type="caution">
    <text evidence="2">The sequence shown here is derived from an EMBL/GenBank/DDBJ whole genome shotgun (WGS) entry which is preliminary data.</text>
</comment>
<protein>
    <submittedName>
        <fullName evidence="2">Uncharacterized protein</fullName>
    </submittedName>
</protein>
<reference evidence="2 3" key="2">
    <citation type="journal article" date="2022" name="Mol. Biol. Evol.">
        <title>Comparative Genomics Reveals Insights into the Divergent Evolution of Astigmatic Mites and Household Pest Adaptations.</title>
        <authorList>
            <person name="Xiong Q."/>
            <person name="Wan A.T."/>
            <person name="Liu X."/>
            <person name="Fung C.S."/>
            <person name="Xiao X."/>
            <person name="Malainual N."/>
            <person name="Hou J."/>
            <person name="Wang L."/>
            <person name="Wang M."/>
            <person name="Yang K.Y."/>
            <person name="Cui Y."/>
            <person name="Leung E.L."/>
            <person name="Nong W."/>
            <person name="Shin S.K."/>
            <person name="Au S.W."/>
            <person name="Jeong K.Y."/>
            <person name="Chew F.T."/>
            <person name="Hui J.H."/>
            <person name="Leung T.F."/>
            <person name="Tungtrongchitr A."/>
            <person name="Zhong N."/>
            <person name="Liu Z."/>
            <person name="Tsui S.K."/>
        </authorList>
    </citation>
    <scope>NUCLEOTIDE SEQUENCE [LARGE SCALE GENOMIC DNA]</scope>
    <source>
        <strain evidence="2">Derp</strain>
    </source>
</reference>
<keyword evidence="3" id="KW-1185">Reference proteome</keyword>
<feature type="chain" id="PRO_5046930292" evidence="1">
    <location>
        <begin position="17"/>
        <end position="130"/>
    </location>
</feature>
<reference evidence="2 3" key="1">
    <citation type="journal article" date="2018" name="J. Allergy Clin. Immunol.">
        <title>High-quality assembly of Dermatophagoides pteronyssinus genome and transcriptome reveals a wide range of novel allergens.</title>
        <authorList>
            <person name="Liu X.Y."/>
            <person name="Yang K.Y."/>
            <person name="Wang M.Q."/>
            <person name="Kwok J.S."/>
            <person name="Zeng X."/>
            <person name="Yang Z."/>
            <person name="Xiao X.J."/>
            <person name="Lau C.P."/>
            <person name="Li Y."/>
            <person name="Huang Z.M."/>
            <person name="Ba J.G."/>
            <person name="Yim A.K."/>
            <person name="Ouyang C.Y."/>
            <person name="Ngai S.M."/>
            <person name="Chan T.F."/>
            <person name="Leung E.L."/>
            <person name="Liu L."/>
            <person name="Liu Z.G."/>
            <person name="Tsui S.K."/>
        </authorList>
    </citation>
    <scope>NUCLEOTIDE SEQUENCE [LARGE SCALE GENOMIC DNA]</scope>
    <source>
        <strain evidence="2">Derp</strain>
    </source>
</reference>
<evidence type="ECO:0000256" key="1">
    <source>
        <dbReference type="SAM" id="SignalP"/>
    </source>
</evidence>
<proteinExistence type="predicted"/>
<evidence type="ECO:0000313" key="2">
    <source>
        <dbReference type="EMBL" id="KAH9423550.1"/>
    </source>
</evidence>
<dbReference type="Proteomes" id="UP000887458">
    <property type="component" value="Unassembled WGS sequence"/>
</dbReference>